<organism evidence="1 2">
    <name type="scientific">Rhizoctonia solani AG-3 Rhs1AP</name>
    <dbReference type="NCBI Taxonomy" id="1086054"/>
    <lineage>
        <taxon>Eukaryota</taxon>
        <taxon>Fungi</taxon>
        <taxon>Dikarya</taxon>
        <taxon>Basidiomycota</taxon>
        <taxon>Agaricomycotina</taxon>
        <taxon>Agaricomycetes</taxon>
        <taxon>Cantharellales</taxon>
        <taxon>Ceratobasidiaceae</taxon>
        <taxon>Rhizoctonia</taxon>
    </lineage>
</organism>
<evidence type="ECO:0000313" key="1">
    <source>
        <dbReference type="EMBL" id="EUC56736.1"/>
    </source>
</evidence>
<comment type="caution">
    <text evidence="1">The sequence shown here is derived from an EMBL/GenBank/DDBJ whole genome shotgun (WGS) entry which is preliminary data.</text>
</comment>
<proteinExistence type="predicted"/>
<dbReference type="AlphaFoldDB" id="X8J676"/>
<dbReference type="EMBL" id="JATN01000322">
    <property type="protein sequence ID" value="EUC56736.1"/>
    <property type="molecule type" value="Genomic_DNA"/>
</dbReference>
<name>X8J676_9AGAM</name>
<dbReference type="Proteomes" id="UP000030108">
    <property type="component" value="Unassembled WGS sequence"/>
</dbReference>
<accession>X8J676</accession>
<dbReference type="OrthoDB" id="3234738at2759"/>
<gene>
    <name evidence="1" type="ORF">RSOL_191950</name>
</gene>
<evidence type="ECO:0000313" key="2">
    <source>
        <dbReference type="Proteomes" id="UP000030108"/>
    </source>
</evidence>
<sequence length="285" mass="32128">MNIDAGVVKHPRRLVVSFGLGDDYMIRTDTGDRPQLVYYQDCVEKPSRLIRFATRLGLKDKPMMDAVEKAYAFVSGNYRQGDQVTLLVYSYFDRLLDAAEMLAKHLHDGTRPGGLSRVQSKNVGDVPPGRIPIHCVAVSGLGGRSVSERNDELKSMFPPGIEHIICWGYVNGTRTCATRYDADGSTISREIYISENGGYGQWMHCTKNVIYYNEYQIPKWDDQEPVWTHKLDSSPSDVQGSLPLEATKPFGMYVHELRKYQGLPGREGDVSMLVWKSYRSAGEYA</sequence>
<reference evidence="2" key="1">
    <citation type="journal article" date="2014" name="Genome Announc.">
        <title>Draft genome sequence of the plant-pathogenic soil fungus Rhizoctonia solani anastomosis group 3 strain Rhs1AP.</title>
        <authorList>
            <person name="Cubeta M.A."/>
            <person name="Thomas E."/>
            <person name="Dean R.A."/>
            <person name="Jabaji S."/>
            <person name="Neate S.M."/>
            <person name="Tavantzis S."/>
            <person name="Toda T."/>
            <person name="Vilgalys R."/>
            <person name="Bharathan N."/>
            <person name="Fedorova-Abrams N."/>
            <person name="Pakala S.B."/>
            <person name="Pakala S.M."/>
            <person name="Zafar N."/>
            <person name="Joardar V."/>
            <person name="Losada L."/>
            <person name="Nierman W.C."/>
        </authorList>
    </citation>
    <scope>NUCLEOTIDE SEQUENCE [LARGE SCALE GENOMIC DNA]</scope>
    <source>
        <strain evidence="2">AG-3</strain>
    </source>
</reference>
<feature type="non-terminal residue" evidence="1">
    <location>
        <position position="285"/>
    </location>
</feature>
<protein>
    <submittedName>
        <fullName evidence="1">Uncharacterized protein</fullName>
    </submittedName>
</protein>